<feature type="compositionally biased region" description="Polar residues" evidence="1">
    <location>
        <begin position="160"/>
        <end position="174"/>
    </location>
</feature>
<protein>
    <submittedName>
        <fullName evidence="2">Uncharacterized protein</fullName>
    </submittedName>
</protein>
<sequence length="576" mass="62688">MTTSQHSEVTFVHYSRAYHPIPPRLSSFKDPQLVGYKRDQTLSSRDLTHQSGALVGGRLPWLDNDGPPKCHVPGAFHSSTTFSGKSATTQIAPESDTSEGTPPLLEPYSHISSITNSTDPALRTIESTPPLRHTSNEPALSKDTVPQVLGLVNRRELRASDSTPSKRSSLSRQLSVPPLKSEDLRASASLGTAIISDVVKSSRYSSSTKSSLYDMETQPLKESSRWSGDSFVCHRLSLLPTPLAVAKKPTLHIAPPRRLPTSAVATTSSSFSDVSPKYVELLKSTPKQLSDVSQTVQDLETLMQEALKAAEIAQYQGRHFDAATIIDGATMALEKSRQVSGQMNSPLQLSDPENDLSVTSSQIPVASRDSDTDTEGDSRASMTSNEGTEITGPIEITASAQSSRQPLTSSQKGGMLESSSRPERGQLDESITQTPPNLYAQPSVESIVRNFAYWQPAIASLSPSEENREACTLQGTFVRQSHRMLKEKDPFADVHRFSIPDNDRSPESIVPDFTYWQPARVRALSPGTGHPVPYIQGAYAGPKKEEPQQQPLKVSQAAPALNTEPSVESIVRDFAF</sequence>
<name>A0A9P4UMP1_9PEZI</name>
<feature type="region of interest" description="Disordered" evidence="1">
    <location>
        <begin position="537"/>
        <end position="562"/>
    </location>
</feature>
<gene>
    <name evidence="2" type="ORF">K431DRAFT_304803</name>
</gene>
<keyword evidence="3" id="KW-1185">Reference proteome</keyword>
<evidence type="ECO:0000256" key="1">
    <source>
        <dbReference type="SAM" id="MobiDB-lite"/>
    </source>
</evidence>
<dbReference type="AlphaFoldDB" id="A0A9P4UMP1"/>
<comment type="caution">
    <text evidence="2">The sequence shown here is derived from an EMBL/GenBank/DDBJ whole genome shotgun (WGS) entry which is preliminary data.</text>
</comment>
<dbReference type="Proteomes" id="UP000799441">
    <property type="component" value="Unassembled WGS sequence"/>
</dbReference>
<dbReference type="EMBL" id="MU003806">
    <property type="protein sequence ID" value="KAF2719819.1"/>
    <property type="molecule type" value="Genomic_DNA"/>
</dbReference>
<evidence type="ECO:0000313" key="3">
    <source>
        <dbReference type="Proteomes" id="UP000799441"/>
    </source>
</evidence>
<evidence type="ECO:0000313" key="2">
    <source>
        <dbReference type="EMBL" id="KAF2719819.1"/>
    </source>
</evidence>
<feature type="compositionally biased region" description="Polar residues" evidence="1">
    <location>
        <begin position="398"/>
        <end position="412"/>
    </location>
</feature>
<reference evidence="2" key="1">
    <citation type="journal article" date="2020" name="Stud. Mycol.">
        <title>101 Dothideomycetes genomes: a test case for predicting lifestyles and emergence of pathogens.</title>
        <authorList>
            <person name="Haridas S."/>
            <person name="Albert R."/>
            <person name="Binder M."/>
            <person name="Bloem J."/>
            <person name="Labutti K."/>
            <person name="Salamov A."/>
            <person name="Andreopoulos B."/>
            <person name="Baker S."/>
            <person name="Barry K."/>
            <person name="Bills G."/>
            <person name="Bluhm B."/>
            <person name="Cannon C."/>
            <person name="Castanera R."/>
            <person name="Culley D."/>
            <person name="Daum C."/>
            <person name="Ezra D."/>
            <person name="Gonzalez J."/>
            <person name="Henrissat B."/>
            <person name="Kuo A."/>
            <person name="Liang C."/>
            <person name="Lipzen A."/>
            <person name="Lutzoni F."/>
            <person name="Magnuson J."/>
            <person name="Mondo S."/>
            <person name="Nolan M."/>
            <person name="Ohm R."/>
            <person name="Pangilinan J."/>
            <person name="Park H.-J."/>
            <person name="Ramirez L."/>
            <person name="Alfaro M."/>
            <person name="Sun H."/>
            <person name="Tritt A."/>
            <person name="Yoshinaga Y."/>
            <person name="Zwiers L.-H."/>
            <person name="Turgeon B."/>
            <person name="Goodwin S."/>
            <person name="Spatafora J."/>
            <person name="Crous P."/>
            <person name="Grigoriev I."/>
        </authorList>
    </citation>
    <scope>NUCLEOTIDE SEQUENCE</scope>
    <source>
        <strain evidence="2">CBS 116435</strain>
    </source>
</reference>
<feature type="compositionally biased region" description="Polar residues" evidence="1">
    <location>
        <begin position="81"/>
        <end position="92"/>
    </location>
</feature>
<accession>A0A9P4UMP1</accession>
<organism evidence="2 3">
    <name type="scientific">Polychaeton citri CBS 116435</name>
    <dbReference type="NCBI Taxonomy" id="1314669"/>
    <lineage>
        <taxon>Eukaryota</taxon>
        <taxon>Fungi</taxon>
        <taxon>Dikarya</taxon>
        <taxon>Ascomycota</taxon>
        <taxon>Pezizomycotina</taxon>
        <taxon>Dothideomycetes</taxon>
        <taxon>Dothideomycetidae</taxon>
        <taxon>Capnodiales</taxon>
        <taxon>Capnodiaceae</taxon>
        <taxon>Polychaeton</taxon>
    </lineage>
</organism>
<feature type="region of interest" description="Disordered" evidence="1">
    <location>
        <begin position="337"/>
        <end position="437"/>
    </location>
</feature>
<feature type="compositionally biased region" description="Polar residues" evidence="1">
    <location>
        <begin position="110"/>
        <end position="119"/>
    </location>
</feature>
<feature type="region of interest" description="Disordered" evidence="1">
    <location>
        <begin position="81"/>
        <end position="178"/>
    </location>
</feature>
<proteinExistence type="predicted"/>
<feature type="compositionally biased region" description="Polar residues" evidence="1">
    <location>
        <begin position="338"/>
        <end position="348"/>
    </location>
</feature>